<keyword evidence="13" id="KW-1185">Reference proteome</keyword>
<dbReference type="Pfam" id="PF05951">
    <property type="entry name" value="Peptidase_M15_2"/>
    <property type="match status" value="1"/>
</dbReference>
<evidence type="ECO:0000256" key="3">
    <source>
        <dbReference type="ARBA" id="ARBA00022670"/>
    </source>
</evidence>
<name>Q65UD0_MANSM</name>
<evidence type="ECO:0000256" key="10">
    <source>
        <dbReference type="ARBA" id="ARBA00093448"/>
    </source>
</evidence>
<evidence type="ECO:0000256" key="4">
    <source>
        <dbReference type="ARBA" id="ARBA00022723"/>
    </source>
</evidence>
<keyword evidence="6" id="KW-0378">Hydrolase</keyword>
<dbReference type="KEGG" id="msu:MS0823"/>
<proteinExistence type="inferred from homology"/>
<evidence type="ECO:0000256" key="9">
    <source>
        <dbReference type="ARBA" id="ARBA00023316"/>
    </source>
</evidence>
<dbReference type="GO" id="GO:0071555">
    <property type="term" value="P:cell wall organization"/>
    <property type="evidence" value="ECO:0007669"/>
    <property type="project" value="UniProtKB-KW"/>
</dbReference>
<dbReference type="eggNOG" id="COG3108">
    <property type="taxonomic scope" value="Bacteria"/>
</dbReference>
<keyword evidence="5" id="KW-0732">Signal</keyword>
<comment type="similarity">
    <text evidence="10">Belongs to the peptidase M15 family.</text>
</comment>
<dbReference type="EMBL" id="AE016827">
    <property type="protein sequence ID" value="AAU37430.1"/>
    <property type="molecule type" value="Genomic_DNA"/>
</dbReference>
<sequence>MKMNEINHNRRKWLALGGIILGATILPNSVLAAASTPSPRILRLRNINTGERFSSEIVNGKLLSSSALNQLNWLLRDRRNNHTYRMDPNLFSKLYQIQGNLGLRNTEIQIICGYRSAATNSAMHRRSRGVASNSFHVKGQAIDFRIDGVSLANVKRSAESLSNGGVGYYPRSNFVHVDTGPVRTWSGS</sequence>
<keyword evidence="3" id="KW-0645">Protease</keyword>
<evidence type="ECO:0000256" key="1">
    <source>
        <dbReference type="ARBA" id="ARBA00001947"/>
    </source>
</evidence>
<keyword evidence="4" id="KW-0479">Metal-binding</keyword>
<dbReference type="AlphaFoldDB" id="Q65UD0"/>
<organism evidence="12 13">
    <name type="scientific">Mannheimia succiniciproducens (strain KCTC 0769BP / MBEL55E)</name>
    <dbReference type="NCBI Taxonomy" id="221988"/>
    <lineage>
        <taxon>Bacteria</taxon>
        <taxon>Pseudomonadati</taxon>
        <taxon>Pseudomonadota</taxon>
        <taxon>Gammaproteobacteria</taxon>
        <taxon>Pasteurellales</taxon>
        <taxon>Pasteurellaceae</taxon>
        <taxon>Basfia</taxon>
    </lineage>
</organism>
<evidence type="ECO:0000256" key="8">
    <source>
        <dbReference type="ARBA" id="ARBA00023049"/>
    </source>
</evidence>
<dbReference type="GO" id="GO:0006508">
    <property type="term" value="P:proteolysis"/>
    <property type="evidence" value="ECO:0007669"/>
    <property type="project" value="UniProtKB-KW"/>
</dbReference>
<dbReference type="PANTHER" id="PTHR37425">
    <property type="match status" value="1"/>
</dbReference>
<dbReference type="Proteomes" id="UP000000607">
    <property type="component" value="Chromosome"/>
</dbReference>
<evidence type="ECO:0000256" key="5">
    <source>
        <dbReference type="ARBA" id="ARBA00022729"/>
    </source>
</evidence>
<comment type="pathway">
    <text evidence="2">Cell wall biogenesis; cell wall polysaccharide biosynthesis.</text>
</comment>
<dbReference type="PANTHER" id="PTHR37425:SF1">
    <property type="entry name" value="OUTER MEMBRANE PROTEIN"/>
    <property type="match status" value="1"/>
</dbReference>
<dbReference type="GO" id="GO:0046872">
    <property type="term" value="F:metal ion binding"/>
    <property type="evidence" value="ECO:0007669"/>
    <property type="project" value="UniProtKB-KW"/>
</dbReference>
<evidence type="ECO:0000313" key="13">
    <source>
        <dbReference type="Proteomes" id="UP000000607"/>
    </source>
</evidence>
<dbReference type="InterPro" id="IPR010275">
    <property type="entry name" value="MepK"/>
</dbReference>
<dbReference type="HOGENOM" id="CLU_080400_1_2_6"/>
<protein>
    <recommendedName>
        <fullName evidence="11">Murein endopeptidase K</fullName>
    </recommendedName>
</protein>
<accession>Q65UD0</accession>
<comment type="cofactor">
    <cofactor evidence="1">
        <name>Zn(2+)</name>
        <dbReference type="ChEBI" id="CHEBI:29105"/>
    </cofactor>
</comment>
<dbReference type="SUPFAM" id="SSF55166">
    <property type="entry name" value="Hedgehog/DD-peptidase"/>
    <property type="match status" value="1"/>
</dbReference>
<evidence type="ECO:0000256" key="2">
    <source>
        <dbReference type="ARBA" id="ARBA00004776"/>
    </source>
</evidence>
<reference evidence="12 13" key="1">
    <citation type="journal article" date="2004" name="Nat. Biotechnol.">
        <title>The genome sequence of the capnophilic rumen bacterium Mannheimia succiniciproducens.</title>
        <authorList>
            <person name="Hong S.H."/>
            <person name="Kim J.S."/>
            <person name="Lee S.Y."/>
            <person name="In Y.H."/>
            <person name="Choi S.S."/>
            <person name="Rih J.-K."/>
            <person name="Kim C.H."/>
            <person name="Jeong H."/>
            <person name="Hur C.G."/>
            <person name="Kim J.J."/>
        </authorList>
    </citation>
    <scope>NUCLEOTIDE SEQUENCE [LARGE SCALE GENOMIC DNA]</scope>
    <source>
        <strain evidence="13">KCTC 0769BP / MBEL55E</strain>
    </source>
</reference>
<gene>
    <name evidence="12" type="ordered locus">MS0823</name>
</gene>
<keyword evidence="7" id="KW-0862">Zinc</keyword>
<evidence type="ECO:0000256" key="6">
    <source>
        <dbReference type="ARBA" id="ARBA00022801"/>
    </source>
</evidence>
<keyword evidence="8" id="KW-0482">Metalloprotease</keyword>
<evidence type="ECO:0000256" key="7">
    <source>
        <dbReference type="ARBA" id="ARBA00022833"/>
    </source>
</evidence>
<evidence type="ECO:0000313" key="12">
    <source>
        <dbReference type="EMBL" id="AAU37430.1"/>
    </source>
</evidence>
<dbReference type="Gene3D" id="3.30.1380.10">
    <property type="match status" value="1"/>
</dbReference>
<dbReference type="STRING" id="221988.MS0823"/>
<dbReference type="GO" id="GO:0008237">
    <property type="term" value="F:metallopeptidase activity"/>
    <property type="evidence" value="ECO:0007669"/>
    <property type="project" value="UniProtKB-KW"/>
</dbReference>
<evidence type="ECO:0000256" key="11">
    <source>
        <dbReference type="ARBA" id="ARBA00093666"/>
    </source>
</evidence>
<dbReference type="InterPro" id="IPR009045">
    <property type="entry name" value="Zn_M74/Hedgehog-like"/>
</dbReference>
<keyword evidence="9" id="KW-0961">Cell wall biogenesis/degradation</keyword>